<dbReference type="InterPro" id="IPR036388">
    <property type="entry name" value="WH-like_DNA-bd_sf"/>
</dbReference>
<dbReference type="InterPro" id="IPR036390">
    <property type="entry name" value="WH_DNA-bd_sf"/>
</dbReference>
<gene>
    <name evidence="2" type="ORF">L1F31_09025</name>
</gene>
<dbReference type="InterPro" id="IPR011991">
    <property type="entry name" value="ArsR-like_HTH"/>
</dbReference>
<feature type="region of interest" description="Disordered" evidence="1">
    <location>
        <begin position="1"/>
        <end position="25"/>
    </location>
</feature>
<evidence type="ECO:0000313" key="2">
    <source>
        <dbReference type="EMBL" id="UVI37768.1"/>
    </source>
</evidence>
<dbReference type="EMBL" id="CP093443">
    <property type="protein sequence ID" value="UVI37768.1"/>
    <property type="molecule type" value="Genomic_DNA"/>
</dbReference>
<feature type="compositionally biased region" description="Basic and acidic residues" evidence="1">
    <location>
        <begin position="1"/>
        <end position="11"/>
    </location>
</feature>
<organism evidence="2 3">
    <name type="scientific">Brevibacterium spongiae</name>
    <dbReference type="NCBI Taxonomy" id="2909672"/>
    <lineage>
        <taxon>Bacteria</taxon>
        <taxon>Bacillati</taxon>
        <taxon>Actinomycetota</taxon>
        <taxon>Actinomycetes</taxon>
        <taxon>Micrococcales</taxon>
        <taxon>Brevibacteriaceae</taxon>
        <taxon>Brevibacterium</taxon>
    </lineage>
</organism>
<dbReference type="CDD" id="cd00090">
    <property type="entry name" value="HTH_ARSR"/>
    <property type="match status" value="1"/>
</dbReference>
<dbReference type="Proteomes" id="UP001064879">
    <property type="component" value="Chromosome"/>
</dbReference>
<name>A0ABY5ST72_9MICO</name>
<proteinExistence type="predicted"/>
<dbReference type="RefSeq" id="WP_265420302.1">
    <property type="nucleotide sequence ID" value="NZ_CP093443.1"/>
</dbReference>
<dbReference type="Pfam" id="PF12840">
    <property type="entry name" value="HTH_20"/>
    <property type="match status" value="1"/>
</dbReference>
<keyword evidence="3" id="KW-1185">Reference proteome</keyword>
<dbReference type="SUPFAM" id="SSF46785">
    <property type="entry name" value="Winged helix' DNA-binding domain"/>
    <property type="match status" value="1"/>
</dbReference>
<evidence type="ECO:0000313" key="3">
    <source>
        <dbReference type="Proteomes" id="UP001064879"/>
    </source>
</evidence>
<protein>
    <submittedName>
        <fullName evidence="2">Helix-turn-helix domain-containing protein</fullName>
    </submittedName>
</protein>
<reference evidence="2" key="1">
    <citation type="submission" date="2022-03" db="EMBL/GenBank/DDBJ databases">
        <title>Brevibacterium spongiae sp. nov., isolated from marine sponge.</title>
        <authorList>
            <person name="Li Z."/>
            <person name="Zhang M."/>
        </authorList>
    </citation>
    <scope>NUCLEOTIDE SEQUENCE</scope>
    <source>
        <strain evidence="2">WHS-Z9</strain>
    </source>
</reference>
<evidence type="ECO:0000256" key="1">
    <source>
        <dbReference type="SAM" id="MobiDB-lite"/>
    </source>
</evidence>
<sequence length="221" mass="23765">MDTRPKPRSDSPTRPASTSAGGRRRSDILRLLRERTSATAVELAEGLDVHPNTVRFHLGILERDGEVLREAQSAGTPGRPEVRYFAPPASEPGPRRADLLAEILLARIASSANPAAEAVDAGYQWGTGEAARAQRRGSSAVDGLIDALRESGFGPTLEDRTQIDLHNCPLREFLSAHGRLVCAVHSGMMTGFLDGAGSSQTVDSLEAFATPTSCRARLRRR</sequence>
<dbReference type="Gene3D" id="1.10.10.10">
    <property type="entry name" value="Winged helix-like DNA-binding domain superfamily/Winged helix DNA-binding domain"/>
    <property type="match status" value="1"/>
</dbReference>
<accession>A0ABY5ST72</accession>